<gene>
    <name evidence="1" type="ORF">SCLCIDRAFT_145423</name>
</gene>
<feature type="non-terminal residue" evidence="1">
    <location>
        <position position="1"/>
    </location>
</feature>
<sequence length="132" mass="15447">PITPLCRTFSIMNTDGKRRTVSRVQLPITPAYAFTDYRAQGQTLDCCIVDIGPPPTWQLTPFNAYVALSCSRGRHNIRLLRNFEERLFTQHPSEYLRKEDRRLDGMDQKTIMWWEKARISSNTYRHTAQLAQ</sequence>
<dbReference type="HOGENOM" id="CLU_001324_7_0_1"/>
<keyword evidence="2" id="KW-1185">Reference proteome</keyword>
<dbReference type="InterPro" id="IPR027417">
    <property type="entry name" value="P-loop_NTPase"/>
</dbReference>
<dbReference type="Proteomes" id="UP000053989">
    <property type="component" value="Unassembled WGS sequence"/>
</dbReference>
<proteinExistence type="predicted"/>
<reference evidence="2" key="2">
    <citation type="submission" date="2015-01" db="EMBL/GenBank/DDBJ databases">
        <title>Evolutionary Origins and Diversification of the Mycorrhizal Mutualists.</title>
        <authorList>
            <consortium name="DOE Joint Genome Institute"/>
            <consortium name="Mycorrhizal Genomics Consortium"/>
            <person name="Kohler A."/>
            <person name="Kuo A."/>
            <person name="Nagy L.G."/>
            <person name="Floudas D."/>
            <person name="Copeland A."/>
            <person name="Barry K.W."/>
            <person name="Cichocki N."/>
            <person name="Veneault-Fourrey C."/>
            <person name="LaButti K."/>
            <person name="Lindquist E.A."/>
            <person name="Lipzen A."/>
            <person name="Lundell T."/>
            <person name="Morin E."/>
            <person name="Murat C."/>
            <person name="Riley R."/>
            <person name="Ohm R."/>
            <person name="Sun H."/>
            <person name="Tunlid A."/>
            <person name="Henrissat B."/>
            <person name="Grigoriev I.V."/>
            <person name="Hibbett D.S."/>
            <person name="Martin F."/>
        </authorList>
    </citation>
    <scope>NUCLEOTIDE SEQUENCE [LARGE SCALE GENOMIC DNA]</scope>
    <source>
        <strain evidence="2">Foug A</strain>
    </source>
</reference>
<dbReference type="SUPFAM" id="SSF52540">
    <property type="entry name" value="P-loop containing nucleoside triphosphate hydrolases"/>
    <property type="match status" value="1"/>
</dbReference>
<dbReference type="EMBL" id="KN822419">
    <property type="protein sequence ID" value="KIM50472.1"/>
    <property type="molecule type" value="Genomic_DNA"/>
</dbReference>
<protein>
    <submittedName>
        <fullName evidence="1">Uncharacterized protein</fullName>
    </submittedName>
</protein>
<dbReference type="OrthoDB" id="2986975at2759"/>
<dbReference type="AlphaFoldDB" id="A0A0C2ZBR6"/>
<name>A0A0C2ZBR6_9AGAM</name>
<dbReference type="STRING" id="1036808.A0A0C2ZBR6"/>
<organism evidence="1 2">
    <name type="scientific">Scleroderma citrinum Foug A</name>
    <dbReference type="NCBI Taxonomy" id="1036808"/>
    <lineage>
        <taxon>Eukaryota</taxon>
        <taxon>Fungi</taxon>
        <taxon>Dikarya</taxon>
        <taxon>Basidiomycota</taxon>
        <taxon>Agaricomycotina</taxon>
        <taxon>Agaricomycetes</taxon>
        <taxon>Agaricomycetidae</taxon>
        <taxon>Boletales</taxon>
        <taxon>Sclerodermatineae</taxon>
        <taxon>Sclerodermataceae</taxon>
        <taxon>Scleroderma</taxon>
    </lineage>
</organism>
<accession>A0A0C2ZBR6</accession>
<dbReference type="InParanoid" id="A0A0C2ZBR6"/>
<evidence type="ECO:0000313" key="2">
    <source>
        <dbReference type="Proteomes" id="UP000053989"/>
    </source>
</evidence>
<evidence type="ECO:0000313" key="1">
    <source>
        <dbReference type="EMBL" id="KIM50472.1"/>
    </source>
</evidence>
<reference evidence="1 2" key="1">
    <citation type="submission" date="2014-04" db="EMBL/GenBank/DDBJ databases">
        <authorList>
            <consortium name="DOE Joint Genome Institute"/>
            <person name="Kuo A."/>
            <person name="Kohler A."/>
            <person name="Nagy L.G."/>
            <person name="Floudas D."/>
            <person name="Copeland A."/>
            <person name="Barry K.W."/>
            <person name="Cichocki N."/>
            <person name="Veneault-Fourrey C."/>
            <person name="LaButti K."/>
            <person name="Lindquist E.A."/>
            <person name="Lipzen A."/>
            <person name="Lundell T."/>
            <person name="Morin E."/>
            <person name="Murat C."/>
            <person name="Sun H."/>
            <person name="Tunlid A."/>
            <person name="Henrissat B."/>
            <person name="Grigoriev I.V."/>
            <person name="Hibbett D.S."/>
            <person name="Martin F."/>
            <person name="Nordberg H.P."/>
            <person name="Cantor M.N."/>
            <person name="Hua S.X."/>
        </authorList>
    </citation>
    <scope>NUCLEOTIDE SEQUENCE [LARGE SCALE GENOMIC DNA]</scope>
    <source>
        <strain evidence="1 2">Foug A</strain>
    </source>
</reference>